<gene>
    <name evidence="1" type="ORF">ROG8370_00247</name>
</gene>
<keyword evidence="2" id="KW-1185">Reference proteome</keyword>
<name>A0A1X6Y6V4_9RHOB</name>
<dbReference type="RefSeq" id="WP_085825279.1">
    <property type="nucleotide sequence ID" value="NZ_FWFJ01000002.1"/>
</dbReference>
<protein>
    <recommendedName>
        <fullName evidence="3">DUF1326 domain-containing protein</fullName>
    </recommendedName>
</protein>
<dbReference type="PIRSF" id="PIRSF033303">
    <property type="entry name" value="UCP033303"/>
    <property type="match status" value="1"/>
</dbReference>
<organism evidence="1 2">
    <name type="scientific">Roseovarius gaetbuli</name>
    <dbReference type="NCBI Taxonomy" id="1356575"/>
    <lineage>
        <taxon>Bacteria</taxon>
        <taxon>Pseudomonadati</taxon>
        <taxon>Pseudomonadota</taxon>
        <taxon>Alphaproteobacteria</taxon>
        <taxon>Rhodobacterales</taxon>
        <taxon>Roseobacteraceae</taxon>
        <taxon>Roseovarius</taxon>
    </lineage>
</organism>
<dbReference type="OrthoDB" id="9802256at2"/>
<evidence type="ECO:0000313" key="2">
    <source>
        <dbReference type="Proteomes" id="UP000194012"/>
    </source>
</evidence>
<dbReference type="InterPro" id="IPR009758">
    <property type="entry name" value="DUF1326"/>
</dbReference>
<sequence>MAYKDWYVEGPAFGNCNCGYSCPCQFEEDPTHGNCRGFEVMEITKGHFEDFELTGLKVAVLYAWPGPIYEGKGEMQLIIDPAASPAQRAALETVLTGGETDEEATHWWVFRAMCPTLHDTVFESIDFTSDMEARTASVKIGDVLASSGRPIKPPHSDGEHRVRIDMPNGIEFSVAEVGNASTKGTTAIALDLKDSYGQWHFMKHGPHGVVH</sequence>
<evidence type="ECO:0000313" key="1">
    <source>
        <dbReference type="EMBL" id="SLN12431.1"/>
    </source>
</evidence>
<dbReference type="InterPro" id="IPR014581">
    <property type="entry name" value="UCP033303"/>
</dbReference>
<dbReference type="Pfam" id="PF07040">
    <property type="entry name" value="DUF1326"/>
    <property type="match status" value="1"/>
</dbReference>
<accession>A0A1X6Y6V4</accession>
<reference evidence="2" key="1">
    <citation type="submission" date="2017-03" db="EMBL/GenBank/DDBJ databases">
        <authorList>
            <person name="Rodrigo-Torres L."/>
            <person name="Arahal R.D."/>
            <person name="Lucena T."/>
        </authorList>
    </citation>
    <scope>NUCLEOTIDE SEQUENCE [LARGE SCALE GENOMIC DNA]</scope>
    <source>
        <strain evidence="2">CECT 8370</strain>
    </source>
</reference>
<dbReference type="EMBL" id="FWFJ01000002">
    <property type="protein sequence ID" value="SLN12431.1"/>
    <property type="molecule type" value="Genomic_DNA"/>
</dbReference>
<dbReference type="AlphaFoldDB" id="A0A1X6Y6V4"/>
<dbReference type="Proteomes" id="UP000194012">
    <property type="component" value="Unassembled WGS sequence"/>
</dbReference>
<proteinExistence type="predicted"/>
<evidence type="ECO:0008006" key="3">
    <source>
        <dbReference type="Google" id="ProtNLM"/>
    </source>
</evidence>